<protein>
    <submittedName>
        <fullName evidence="1">7502_t:CDS:1</fullName>
    </submittedName>
</protein>
<dbReference type="AlphaFoldDB" id="A0A9N9J9C6"/>
<evidence type="ECO:0000313" key="1">
    <source>
        <dbReference type="EMBL" id="CAG8771012.1"/>
    </source>
</evidence>
<proteinExistence type="predicted"/>
<accession>A0A9N9J9C6</accession>
<organism evidence="1 2">
    <name type="scientific">Dentiscutata erythropus</name>
    <dbReference type="NCBI Taxonomy" id="1348616"/>
    <lineage>
        <taxon>Eukaryota</taxon>
        <taxon>Fungi</taxon>
        <taxon>Fungi incertae sedis</taxon>
        <taxon>Mucoromycota</taxon>
        <taxon>Glomeromycotina</taxon>
        <taxon>Glomeromycetes</taxon>
        <taxon>Diversisporales</taxon>
        <taxon>Gigasporaceae</taxon>
        <taxon>Dentiscutata</taxon>
    </lineage>
</organism>
<sequence>MYTVSPLNIEQFSLRLLLLHTPGSKSFQELRTVHDHKCAQWQMPKELRQLFVLVLIWSNINNPLQLWNQYKEHLCEDFIHRNSTEVALFLAYQNIN</sequence>
<reference evidence="1" key="1">
    <citation type="submission" date="2021-06" db="EMBL/GenBank/DDBJ databases">
        <authorList>
            <person name="Kallberg Y."/>
            <person name="Tangrot J."/>
            <person name="Rosling A."/>
        </authorList>
    </citation>
    <scope>NUCLEOTIDE SEQUENCE</scope>
    <source>
        <strain evidence="1">MA453B</strain>
    </source>
</reference>
<dbReference type="EMBL" id="CAJVPY010019312">
    <property type="protein sequence ID" value="CAG8771012.1"/>
    <property type="molecule type" value="Genomic_DNA"/>
</dbReference>
<evidence type="ECO:0000313" key="2">
    <source>
        <dbReference type="Proteomes" id="UP000789405"/>
    </source>
</evidence>
<name>A0A9N9J9C6_9GLOM</name>
<comment type="caution">
    <text evidence="1">The sequence shown here is derived from an EMBL/GenBank/DDBJ whole genome shotgun (WGS) entry which is preliminary data.</text>
</comment>
<keyword evidence="2" id="KW-1185">Reference proteome</keyword>
<dbReference type="Proteomes" id="UP000789405">
    <property type="component" value="Unassembled WGS sequence"/>
</dbReference>
<gene>
    <name evidence="1" type="ORF">DERYTH_LOCUS18685</name>
</gene>
<dbReference type="OrthoDB" id="1728974at2759"/>